<comment type="caution">
    <text evidence="1">The sequence shown here is derived from an EMBL/GenBank/DDBJ whole genome shotgun (WGS) entry which is preliminary data.</text>
</comment>
<dbReference type="RefSeq" id="WP_004456493.1">
    <property type="nucleotide sequence ID" value="NZ_JAJCSJ010000047.1"/>
</dbReference>
<reference evidence="1" key="1">
    <citation type="journal article" date="2018" name="Genome Biol.">
        <title>SKESA: strategic k-mer extension for scrupulous assemblies.</title>
        <authorList>
            <person name="Souvorov A."/>
            <person name="Agarwala R."/>
            <person name="Lipman D.J."/>
        </authorList>
    </citation>
    <scope>NUCLEOTIDE SEQUENCE</scope>
    <source>
        <strain evidence="1">C8</strain>
    </source>
</reference>
<sequence>MNKKRFTDFEKEMKTREYFCEKNIDSNLREQLLIQPNFKKLLDKRIELDFNSIVWRESIDSFENGLNYKEFSKYKELSNEEKKGVDELVLSGLNSLKEKLNLNENKLIKTDAELDKLISDFIENNSRTK</sequence>
<proteinExistence type="predicted"/>
<name>A0A8H9QYJ0_CLOPF</name>
<gene>
    <name evidence="1" type="ORF">I9080_002131</name>
</gene>
<accession>A0A8H9QYJ0</accession>
<protein>
    <submittedName>
        <fullName evidence="1">Uncharacterized protein</fullName>
    </submittedName>
</protein>
<dbReference type="EMBL" id="DACTCB010000011">
    <property type="protein sequence ID" value="HAT4308321.1"/>
    <property type="molecule type" value="Genomic_DNA"/>
</dbReference>
<dbReference type="Proteomes" id="UP000859547">
    <property type="component" value="Unassembled WGS sequence"/>
</dbReference>
<reference evidence="1" key="2">
    <citation type="submission" date="2020-07" db="EMBL/GenBank/DDBJ databases">
        <authorList>
            <consortium name="NCBI Pathogen Detection Project"/>
        </authorList>
    </citation>
    <scope>NUCLEOTIDE SEQUENCE</scope>
    <source>
        <strain evidence="1">C8</strain>
    </source>
</reference>
<evidence type="ECO:0000313" key="1">
    <source>
        <dbReference type="EMBL" id="HAT4308321.1"/>
    </source>
</evidence>
<organism evidence="1">
    <name type="scientific">Clostridium perfringens</name>
    <dbReference type="NCBI Taxonomy" id="1502"/>
    <lineage>
        <taxon>Bacteria</taxon>
        <taxon>Bacillati</taxon>
        <taxon>Bacillota</taxon>
        <taxon>Clostridia</taxon>
        <taxon>Eubacteriales</taxon>
        <taxon>Clostridiaceae</taxon>
        <taxon>Clostridium</taxon>
    </lineage>
</organism>
<dbReference type="AlphaFoldDB" id="A0A8H9QYJ0"/>